<keyword evidence="4" id="KW-1185">Reference proteome</keyword>
<dbReference type="RefSeq" id="WP_377093473.1">
    <property type="nucleotide sequence ID" value="NZ_JBHSJM010000001.1"/>
</dbReference>
<proteinExistence type="predicted"/>
<evidence type="ECO:0000313" key="3">
    <source>
        <dbReference type="EMBL" id="MFD2277519.1"/>
    </source>
</evidence>
<feature type="transmembrane region" description="Helical" evidence="2">
    <location>
        <begin position="21"/>
        <end position="41"/>
    </location>
</feature>
<feature type="region of interest" description="Disordered" evidence="1">
    <location>
        <begin position="78"/>
        <end position="97"/>
    </location>
</feature>
<evidence type="ECO:0000256" key="2">
    <source>
        <dbReference type="SAM" id="Phobius"/>
    </source>
</evidence>
<accession>A0ABW5E5V2</accession>
<gene>
    <name evidence="3" type="ORF">ACFSQZ_13660</name>
</gene>
<evidence type="ECO:0000313" key="4">
    <source>
        <dbReference type="Proteomes" id="UP001597297"/>
    </source>
</evidence>
<evidence type="ECO:0008006" key="5">
    <source>
        <dbReference type="Google" id="ProtNLM"/>
    </source>
</evidence>
<name>A0ABW5E5V2_9BACT</name>
<keyword evidence="2" id="KW-0472">Membrane</keyword>
<feature type="region of interest" description="Disordered" evidence="1">
    <location>
        <begin position="123"/>
        <end position="144"/>
    </location>
</feature>
<comment type="caution">
    <text evidence="3">The sequence shown here is derived from an EMBL/GenBank/DDBJ whole genome shotgun (WGS) entry which is preliminary data.</text>
</comment>
<evidence type="ECO:0000256" key="1">
    <source>
        <dbReference type="SAM" id="MobiDB-lite"/>
    </source>
</evidence>
<protein>
    <recommendedName>
        <fullName evidence="5">DUF2946 domain-containing protein</fullName>
    </recommendedName>
</protein>
<keyword evidence="2" id="KW-1133">Transmembrane helix</keyword>
<reference evidence="4" key="1">
    <citation type="journal article" date="2019" name="Int. J. Syst. Evol. Microbiol.">
        <title>The Global Catalogue of Microorganisms (GCM) 10K type strain sequencing project: providing services to taxonomists for standard genome sequencing and annotation.</title>
        <authorList>
            <consortium name="The Broad Institute Genomics Platform"/>
            <consortium name="The Broad Institute Genome Sequencing Center for Infectious Disease"/>
            <person name="Wu L."/>
            <person name="Ma J."/>
        </authorList>
    </citation>
    <scope>NUCLEOTIDE SEQUENCE [LARGE SCALE GENOMIC DNA]</scope>
    <source>
        <strain evidence="4">JCM 16545</strain>
    </source>
</reference>
<organism evidence="3 4">
    <name type="scientific">Rubritalea spongiae</name>
    <dbReference type="NCBI Taxonomy" id="430797"/>
    <lineage>
        <taxon>Bacteria</taxon>
        <taxon>Pseudomonadati</taxon>
        <taxon>Verrucomicrobiota</taxon>
        <taxon>Verrucomicrobiia</taxon>
        <taxon>Verrucomicrobiales</taxon>
        <taxon>Rubritaleaceae</taxon>
        <taxon>Rubritalea</taxon>
    </lineage>
</organism>
<dbReference type="Proteomes" id="UP001597297">
    <property type="component" value="Unassembled WGS sequence"/>
</dbReference>
<dbReference type="EMBL" id="JBHUJC010000042">
    <property type="protein sequence ID" value="MFD2277519.1"/>
    <property type="molecule type" value="Genomic_DNA"/>
</dbReference>
<sequence length="144" mass="15588">MFIKNQTLKRLIISQLRVLMIVLLILSLGVGSVVIQVLGWATMLPTQLAKTGSVSQAVENTFDGKHACSMCEIAAAKREAEQQPAPEAPAPKEQVKEKQPVIALAIAPLKLFSKPKSAFPSLTDDLAQRSFGHHPDTPPPQQLS</sequence>
<keyword evidence="2" id="KW-0812">Transmembrane</keyword>